<protein>
    <submittedName>
        <fullName evidence="2">Uncharacterized protein</fullName>
    </submittedName>
</protein>
<gene>
    <name evidence="2" type="ORF">O181_043338</name>
</gene>
<organism evidence="2 3">
    <name type="scientific">Austropuccinia psidii MF-1</name>
    <dbReference type="NCBI Taxonomy" id="1389203"/>
    <lineage>
        <taxon>Eukaryota</taxon>
        <taxon>Fungi</taxon>
        <taxon>Dikarya</taxon>
        <taxon>Basidiomycota</taxon>
        <taxon>Pucciniomycotina</taxon>
        <taxon>Pucciniomycetes</taxon>
        <taxon>Pucciniales</taxon>
        <taxon>Sphaerophragmiaceae</taxon>
        <taxon>Austropuccinia</taxon>
    </lineage>
</organism>
<dbReference type="Proteomes" id="UP000765509">
    <property type="component" value="Unassembled WGS sequence"/>
</dbReference>
<name>A0A9Q3DMX1_9BASI</name>
<dbReference type="AlphaFoldDB" id="A0A9Q3DMX1"/>
<evidence type="ECO:0000313" key="3">
    <source>
        <dbReference type="Proteomes" id="UP000765509"/>
    </source>
</evidence>
<comment type="caution">
    <text evidence="2">The sequence shown here is derived from an EMBL/GenBank/DDBJ whole genome shotgun (WGS) entry which is preliminary data.</text>
</comment>
<feature type="region of interest" description="Disordered" evidence="1">
    <location>
        <begin position="1"/>
        <end position="24"/>
    </location>
</feature>
<dbReference type="EMBL" id="AVOT02017492">
    <property type="protein sequence ID" value="MBW0503623.1"/>
    <property type="molecule type" value="Genomic_DNA"/>
</dbReference>
<sequence>MEPERAYSDSFRLTSSGKPTKLPSGFTPLRNQHISDQESLFLIPGSIQERDRIMGQEKYFFQPESERVIPYDPENVVSGERSTKKQQIFLNTSDEARSLNIRDYISTKSKHNVFIPESTIINSKLWMKMAQFSEQTLKDLERLHENN</sequence>
<proteinExistence type="predicted"/>
<evidence type="ECO:0000256" key="1">
    <source>
        <dbReference type="SAM" id="MobiDB-lite"/>
    </source>
</evidence>
<keyword evidence="3" id="KW-1185">Reference proteome</keyword>
<reference evidence="2" key="1">
    <citation type="submission" date="2021-03" db="EMBL/GenBank/DDBJ databases">
        <title>Draft genome sequence of rust myrtle Austropuccinia psidii MF-1, a brazilian biotype.</title>
        <authorList>
            <person name="Quecine M.C."/>
            <person name="Pachon D.M.R."/>
            <person name="Bonatelli M.L."/>
            <person name="Correr F.H."/>
            <person name="Franceschini L.M."/>
            <person name="Leite T.F."/>
            <person name="Margarido G.R.A."/>
            <person name="Almeida C.A."/>
            <person name="Ferrarezi J.A."/>
            <person name="Labate C.A."/>
        </authorList>
    </citation>
    <scope>NUCLEOTIDE SEQUENCE</scope>
    <source>
        <strain evidence="2">MF-1</strain>
    </source>
</reference>
<dbReference type="OrthoDB" id="2157866at2759"/>
<evidence type="ECO:0000313" key="2">
    <source>
        <dbReference type="EMBL" id="MBW0503623.1"/>
    </source>
</evidence>
<accession>A0A9Q3DMX1</accession>